<reference evidence="2 3" key="1">
    <citation type="journal article" date="2023" name="Mol. Biol. Evol.">
        <title>Genomics of Secondarily Temperate Adaptation in the Only Non-Antarctic Icefish.</title>
        <authorList>
            <person name="Rivera-Colon A.G."/>
            <person name="Rayamajhi N."/>
            <person name="Minhas B.F."/>
            <person name="Madrigal G."/>
            <person name="Bilyk K.T."/>
            <person name="Yoon V."/>
            <person name="Hune M."/>
            <person name="Gregory S."/>
            <person name="Cheng C.H.C."/>
            <person name="Catchen J.M."/>
        </authorList>
    </citation>
    <scope>NUCLEOTIDE SEQUENCE [LARGE SCALE GENOMIC DNA]</scope>
    <source>
        <strain evidence="2">JC2023a</strain>
    </source>
</reference>
<feature type="region of interest" description="Disordered" evidence="1">
    <location>
        <begin position="78"/>
        <end position="112"/>
    </location>
</feature>
<dbReference type="EMBL" id="JAULUE010002056">
    <property type="protein sequence ID" value="KAK5889838.1"/>
    <property type="molecule type" value="Genomic_DNA"/>
</dbReference>
<comment type="caution">
    <text evidence="2">The sequence shown here is derived from an EMBL/GenBank/DDBJ whole genome shotgun (WGS) entry which is preliminary data.</text>
</comment>
<evidence type="ECO:0000256" key="1">
    <source>
        <dbReference type="SAM" id="MobiDB-lite"/>
    </source>
</evidence>
<keyword evidence="3" id="KW-1185">Reference proteome</keyword>
<proteinExistence type="predicted"/>
<name>A0AAN8GT86_9TELE</name>
<dbReference type="AlphaFoldDB" id="A0AAN8GT86"/>
<evidence type="ECO:0000313" key="2">
    <source>
        <dbReference type="EMBL" id="KAK5889838.1"/>
    </source>
</evidence>
<dbReference type="Proteomes" id="UP001335648">
    <property type="component" value="Unassembled WGS sequence"/>
</dbReference>
<gene>
    <name evidence="2" type="ORF">CesoFtcFv8_013418</name>
</gene>
<sequence length="140" mass="15286">MPATAHPRPSPLLSHTLNSAPSQLSFLRFSALPPASILPTLDVPVTTPAPPYRWSHVRRLSLLYPRISLPYRRRALSVRDDCVPRPDPSPPAPTSPPASNLRLKPSPATPSIPCSLSQDRTVLLLLLITTSLSRLSTFSL</sequence>
<feature type="compositionally biased region" description="Pro residues" evidence="1">
    <location>
        <begin position="85"/>
        <end position="96"/>
    </location>
</feature>
<protein>
    <submittedName>
        <fullName evidence="2">Uncharacterized protein</fullName>
    </submittedName>
</protein>
<accession>A0AAN8GT86</accession>
<evidence type="ECO:0000313" key="3">
    <source>
        <dbReference type="Proteomes" id="UP001335648"/>
    </source>
</evidence>
<organism evidence="2 3">
    <name type="scientific">Champsocephalus esox</name>
    <name type="common">pike icefish</name>
    <dbReference type="NCBI Taxonomy" id="159716"/>
    <lineage>
        <taxon>Eukaryota</taxon>
        <taxon>Metazoa</taxon>
        <taxon>Chordata</taxon>
        <taxon>Craniata</taxon>
        <taxon>Vertebrata</taxon>
        <taxon>Euteleostomi</taxon>
        <taxon>Actinopterygii</taxon>
        <taxon>Neopterygii</taxon>
        <taxon>Teleostei</taxon>
        <taxon>Neoteleostei</taxon>
        <taxon>Acanthomorphata</taxon>
        <taxon>Eupercaria</taxon>
        <taxon>Perciformes</taxon>
        <taxon>Notothenioidei</taxon>
        <taxon>Channichthyidae</taxon>
        <taxon>Champsocephalus</taxon>
    </lineage>
</organism>